<keyword evidence="2" id="KW-1185">Reference proteome</keyword>
<dbReference type="Proteomes" id="UP001165090">
    <property type="component" value="Unassembled WGS sequence"/>
</dbReference>
<reference evidence="1 2" key="1">
    <citation type="journal article" date="2023" name="IScience">
        <title>Expanded male sex-determining region conserved during the evolution of homothallism in the green alga Volvox.</title>
        <authorList>
            <person name="Yamamoto K."/>
            <person name="Matsuzaki R."/>
            <person name="Mahakham W."/>
            <person name="Heman W."/>
            <person name="Sekimoto H."/>
            <person name="Kawachi M."/>
            <person name="Minakuchi Y."/>
            <person name="Toyoda A."/>
            <person name="Nozaki H."/>
        </authorList>
    </citation>
    <scope>NUCLEOTIDE SEQUENCE [LARGE SCALE GENOMIC DNA]</scope>
    <source>
        <strain evidence="1 2">NIES-4468</strain>
    </source>
</reference>
<accession>A0ABQ5S6R5</accession>
<evidence type="ECO:0000313" key="2">
    <source>
        <dbReference type="Proteomes" id="UP001165090"/>
    </source>
</evidence>
<organism evidence="1 2">
    <name type="scientific">Volvox africanus</name>
    <dbReference type="NCBI Taxonomy" id="51714"/>
    <lineage>
        <taxon>Eukaryota</taxon>
        <taxon>Viridiplantae</taxon>
        <taxon>Chlorophyta</taxon>
        <taxon>core chlorophytes</taxon>
        <taxon>Chlorophyceae</taxon>
        <taxon>CS clade</taxon>
        <taxon>Chlamydomonadales</taxon>
        <taxon>Volvocaceae</taxon>
        <taxon>Volvox</taxon>
    </lineage>
</organism>
<dbReference type="EMBL" id="BSDZ01000022">
    <property type="protein sequence ID" value="GLI65198.1"/>
    <property type="molecule type" value="Genomic_DNA"/>
</dbReference>
<comment type="caution">
    <text evidence="1">The sequence shown here is derived from an EMBL/GenBank/DDBJ whole genome shotgun (WGS) entry which is preliminary data.</text>
</comment>
<feature type="non-terminal residue" evidence="1">
    <location>
        <position position="1"/>
    </location>
</feature>
<gene>
    <name evidence="1" type="ORF">VaNZ11_008664</name>
</gene>
<evidence type="ECO:0000313" key="1">
    <source>
        <dbReference type="EMBL" id="GLI65198.1"/>
    </source>
</evidence>
<proteinExistence type="predicted"/>
<sequence>DVHMGSLHDLYIVPGCLPVLIFCTAAPCCTFRTYSGTVRVGNTVNVRWGRHRHRSLQSDGTTVVTAPTTTVQDTSSQTNVRNPWADVTVTKGGNGWVMAARGGMVGSFNRQKRCRGGS</sequence>
<name>A0ABQ5S6R5_9CHLO</name>
<protein>
    <submittedName>
        <fullName evidence="1">Uncharacterized protein</fullName>
    </submittedName>
</protein>